<evidence type="ECO:0000259" key="1">
    <source>
        <dbReference type="Pfam" id="PF00892"/>
    </source>
</evidence>
<proteinExistence type="predicted"/>
<dbReference type="GO" id="GO:0016020">
    <property type="term" value="C:membrane"/>
    <property type="evidence" value="ECO:0007669"/>
    <property type="project" value="InterPro"/>
</dbReference>
<dbReference type="AlphaFoldDB" id="A0A1G7QBK9"/>
<keyword evidence="3" id="KW-1185">Reference proteome</keyword>
<feature type="domain" description="EamA" evidence="1">
    <location>
        <begin position="146"/>
        <end position="275"/>
    </location>
</feature>
<dbReference type="Pfam" id="PF00892">
    <property type="entry name" value="EamA"/>
    <property type="match status" value="2"/>
</dbReference>
<dbReference type="EMBL" id="FNBI01000008">
    <property type="protein sequence ID" value="SDF95916.1"/>
    <property type="molecule type" value="Genomic_DNA"/>
</dbReference>
<feature type="domain" description="EamA" evidence="1">
    <location>
        <begin position="5"/>
        <end position="137"/>
    </location>
</feature>
<dbReference type="PANTHER" id="PTHR22911">
    <property type="entry name" value="ACYL-MALONYL CONDENSING ENZYME-RELATED"/>
    <property type="match status" value="1"/>
</dbReference>
<evidence type="ECO:0000313" key="3">
    <source>
        <dbReference type="Proteomes" id="UP000323502"/>
    </source>
</evidence>
<dbReference type="Proteomes" id="UP000323502">
    <property type="component" value="Unassembled WGS sequence"/>
</dbReference>
<organism evidence="2 3">
    <name type="scientific">Sphingomonas carotinifaciens</name>
    <dbReference type="NCBI Taxonomy" id="1166323"/>
    <lineage>
        <taxon>Bacteria</taxon>
        <taxon>Pseudomonadati</taxon>
        <taxon>Pseudomonadota</taxon>
        <taxon>Alphaproteobacteria</taxon>
        <taxon>Sphingomonadales</taxon>
        <taxon>Sphingomonadaceae</taxon>
        <taxon>Sphingomonas</taxon>
    </lineage>
</organism>
<dbReference type="RefSeq" id="WP_211368618.1">
    <property type="nucleotide sequence ID" value="NZ_FNBI01000008.1"/>
</dbReference>
<evidence type="ECO:0000313" key="2">
    <source>
        <dbReference type="EMBL" id="SDF95916.1"/>
    </source>
</evidence>
<sequence>MLQHGVLLAFLSYSAFALSDASIKLLEGTINPFQLAFTGAVLGFAAVPFARRKGERWSDLVRSSRPGPWFVRAVASGICAVSSVVAFTRLPMPEAFSLIFLMPIFVTILSVVLLKEEVGVWRWGAVVLGFVGVLVVLRPGFRALHLGHLAALSAGVTAAIAIVMFRVAGPGEKRIALYGAGLIGPLVLNGLLMIPGLAMPTPRQMAFMTSYGLLAALGNVLLMFAAQASPASRIAPPQYSQMIWAVGLSYWLFGQSVDEATFVGIAIIVAAGLLTWARERIKVPVWLRRMPMRPR</sequence>
<reference evidence="2 3" key="1">
    <citation type="submission" date="2016-10" db="EMBL/GenBank/DDBJ databases">
        <authorList>
            <person name="Varghese N."/>
            <person name="Submissions S."/>
        </authorList>
    </citation>
    <scope>NUCLEOTIDE SEQUENCE [LARGE SCALE GENOMIC DNA]</scope>
    <source>
        <strain evidence="2 3">S7-754</strain>
    </source>
</reference>
<name>A0A1G7QBK9_9SPHN</name>
<dbReference type="PANTHER" id="PTHR22911:SF135">
    <property type="entry name" value="BLR4310 PROTEIN"/>
    <property type="match status" value="1"/>
</dbReference>
<dbReference type="InterPro" id="IPR000620">
    <property type="entry name" value="EamA_dom"/>
</dbReference>
<gene>
    <name evidence="2" type="ORF">SAMN05216557_10842</name>
</gene>
<dbReference type="InterPro" id="IPR037185">
    <property type="entry name" value="EmrE-like"/>
</dbReference>
<dbReference type="Gene3D" id="1.10.3730.20">
    <property type="match status" value="1"/>
</dbReference>
<accession>A0A1G7QBK9</accession>
<protein>
    <submittedName>
        <fullName evidence="2">S-adenosylmethionine uptake transporter</fullName>
    </submittedName>
</protein>
<dbReference type="SUPFAM" id="SSF103481">
    <property type="entry name" value="Multidrug resistance efflux transporter EmrE"/>
    <property type="match status" value="2"/>
</dbReference>